<evidence type="ECO:0000313" key="2">
    <source>
        <dbReference type="Proteomes" id="UP000672602"/>
    </source>
</evidence>
<name>A0A8J7V2K5_9PROT</name>
<keyword evidence="2" id="KW-1185">Reference proteome</keyword>
<dbReference type="RefSeq" id="WP_210680427.1">
    <property type="nucleotide sequence ID" value="NZ_JAGMWN010000001.1"/>
</dbReference>
<proteinExistence type="predicted"/>
<dbReference type="EMBL" id="JAGMWN010000001">
    <property type="protein sequence ID" value="MBP5855859.1"/>
    <property type="molecule type" value="Genomic_DNA"/>
</dbReference>
<evidence type="ECO:0000313" key="1">
    <source>
        <dbReference type="EMBL" id="MBP5855859.1"/>
    </source>
</evidence>
<dbReference type="AlphaFoldDB" id="A0A8J7V2K5"/>
<accession>A0A8J7V2K5</accession>
<sequence>MTMPTKPKTPVPLASREELIDDMALPFLDIAERLEACRLNGADPETWKAVLETNLFLWRFISNFLPKHFDQAVTTETRDLLRRISDFMVKVGVALDEGPQKDPNLIAKVVHLNLNMCDQILAMRAGREG</sequence>
<reference evidence="1" key="1">
    <citation type="submission" date="2021-04" db="EMBL/GenBank/DDBJ databases">
        <authorList>
            <person name="Zhang D.-C."/>
        </authorList>
    </citation>
    <scope>NUCLEOTIDE SEQUENCE</scope>
    <source>
        <strain evidence="1">CGMCC 1.15697</strain>
    </source>
</reference>
<protein>
    <submittedName>
        <fullName evidence="1">Uncharacterized protein</fullName>
    </submittedName>
</protein>
<dbReference type="Proteomes" id="UP000672602">
    <property type="component" value="Unassembled WGS sequence"/>
</dbReference>
<gene>
    <name evidence="1" type="ORF">KAJ83_02485</name>
</gene>
<comment type="caution">
    <text evidence="1">The sequence shown here is derived from an EMBL/GenBank/DDBJ whole genome shotgun (WGS) entry which is preliminary data.</text>
</comment>
<organism evidence="1 2">
    <name type="scientific">Marivibrio halodurans</name>
    <dbReference type="NCBI Taxonomy" id="2039722"/>
    <lineage>
        <taxon>Bacteria</taxon>
        <taxon>Pseudomonadati</taxon>
        <taxon>Pseudomonadota</taxon>
        <taxon>Alphaproteobacteria</taxon>
        <taxon>Rhodospirillales</taxon>
        <taxon>Rhodospirillaceae</taxon>
        <taxon>Marivibrio</taxon>
    </lineage>
</organism>